<proteinExistence type="predicted"/>
<keyword evidence="2" id="KW-1185">Reference proteome</keyword>
<evidence type="ECO:0000313" key="1">
    <source>
        <dbReference type="EMBL" id="KAH3884940.1"/>
    </source>
</evidence>
<dbReference type="Proteomes" id="UP000828390">
    <property type="component" value="Unassembled WGS sequence"/>
</dbReference>
<accession>A0A9D4RZL2</accession>
<organism evidence="1 2">
    <name type="scientific">Dreissena polymorpha</name>
    <name type="common">Zebra mussel</name>
    <name type="synonym">Mytilus polymorpha</name>
    <dbReference type="NCBI Taxonomy" id="45954"/>
    <lineage>
        <taxon>Eukaryota</taxon>
        <taxon>Metazoa</taxon>
        <taxon>Spiralia</taxon>
        <taxon>Lophotrochozoa</taxon>
        <taxon>Mollusca</taxon>
        <taxon>Bivalvia</taxon>
        <taxon>Autobranchia</taxon>
        <taxon>Heteroconchia</taxon>
        <taxon>Euheterodonta</taxon>
        <taxon>Imparidentia</taxon>
        <taxon>Neoheterodontei</taxon>
        <taxon>Myida</taxon>
        <taxon>Dreissenoidea</taxon>
        <taxon>Dreissenidae</taxon>
        <taxon>Dreissena</taxon>
    </lineage>
</organism>
<dbReference type="EMBL" id="JAIWYP010000001">
    <property type="protein sequence ID" value="KAH3884940.1"/>
    <property type="molecule type" value="Genomic_DNA"/>
</dbReference>
<reference evidence="1" key="1">
    <citation type="journal article" date="2019" name="bioRxiv">
        <title>The Genome of the Zebra Mussel, Dreissena polymorpha: A Resource for Invasive Species Research.</title>
        <authorList>
            <person name="McCartney M.A."/>
            <person name="Auch B."/>
            <person name="Kono T."/>
            <person name="Mallez S."/>
            <person name="Zhang Y."/>
            <person name="Obille A."/>
            <person name="Becker A."/>
            <person name="Abrahante J.E."/>
            <person name="Garbe J."/>
            <person name="Badalamenti J.P."/>
            <person name="Herman A."/>
            <person name="Mangelson H."/>
            <person name="Liachko I."/>
            <person name="Sullivan S."/>
            <person name="Sone E.D."/>
            <person name="Koren S."/>
            <person name="Silverstein K.A.T."/>
            <person name="Beckman K.B."/>
            <person name="Gohl D.M."/>
        </authorList>
    </citation>
    <scope>NUCLEOTIDE SEQUENCE</scope>
    <source>
        <strain evidence="1">Duluth1</strain>
        <tissue evidence="1">Whole animal</tissue>
    </source>
</reference>
<sequence length="84" mass="9586">MRIDGQSRQLNFLIDENESIGADGTNAQEPNAVISMIDYTLNTHRCEDLSCTIYADNCSSKKKFVLGYFAWRVLTRRLTLQPNI</sequence>
<comment type="caution">
    <text evidence="1">The sequence shown here is derived from an EMBL/GenBank/DDBJ whole genome shotgun (WGS) entry which is preliminary data.</text>
</comment>
<dbReference type="AlphaFoldDB" id="A0A9D4RZL2"/>
<evidence type="ECO:0000313" key="2">
    <source>
        <dbReference type="Proteomes" id="UP000828390"/>
    </source>
</evidence>
<gene>
    <name evidence="1" type="ORF">DPMN_008926</name>
</gene>
<protein>
    <submittedName>
        <fullName evidence="1">Uncharacterized protein</fullName>
    </submittedName>
</protein>
<reference evidence="1" key="2">
    <citation type="submission" date="2020-11" db="EMBL/GenBank/DDBJ databases">
        <authorList>
            <person name="McCartney M.A."/>
            <person name="Auch B."/>
            <person name="Kono T."/>
            <person name="Mallez S."/>
            <person name="Becker A."/>
            <person name="Gohl D.M."/>
            <person name="Silverstein K.A.T."/>
            <person name="Koren S."/>
            <person name="Bechman K.B."/>
            <person name="Herman A."/>
            <person name="Abrahante J.E."/>
            <person name="Garbe J."/>
        </authorList>
    </citation>
    <scope>NUCLEOTIDE SEQUENCE</scope>
    <source>
        <strain evidence="1">Duluth1</strain>
        <tissue evidence="1">Whole animal</tissue>
    </source>
</reference>
<name>A0A9D4RZL2_DREPO</name>